<keyword evidence="6 7" id="KW-0961">Cell wall biogenesis/degradation</keyword>
<keyword evidence="5" id="KW-0325">Glycoprotein</keyword>
<dbReference type="InterPro" id="IPR004938">
    <property type="entry name" value="XG_FTase"/>
</dbReference>
<dbReference type="PANTHER" id="PTHR31889:SF57">
    <property type="entry name" value="FUCOSYLTRANSFERASE"/>
    <property type="match status" value="1"/>
</dbReference>
<evidence type="ECO:0000313" key="9">
    <source>
        <dbReference type="EMBL" id="KAK7319494.1"/>
    </source>
</evidence>
<keyword evidence="3 7" id="KW-0808">Transferase</keyword>
<sequence length="587" mass="66919">MGPNSMRLRMFCVTFFIAFPVVMMITLMHRNSSFGIFEEFSKGKVQGGGGTTQKHNVTAVLFTGGSNVQTNHFGMVGNVQNTTHENHGRKEENNDPVKNQRNASLSSTNNSSVHTVNHDDKDKLLGGLIAPGFDEASCISKVQSHIYRKTSPQKPSPYLISKLRGYEKIHRMCGPKSKAYNRHMIRILHSKNNSATTMCKYLIWTPANGLGNQMISLAATFLYAILTDRVLLVRFGKDIHGLFCEPFVNSTWILPKKSPFWNDEHIETYQKMLEIDMTKNSKEGLPSALFINLQYTPRGPEKFFHCDHNQELLNKIPLLILLSDQYFVPSLFMTPLFNMEITKMFPEKDTIFHHLGRYLFNPSNEAWRIISKFYDTYLAKANEITGLQIRVFKPHSTPHQAIMNLVLNCTLTHKLLPEIALKNPVSSTGKNHPINSVLVASLYPEYGDTLRTMYLKKPTVTGEVIKVYQASHEEHQKFYDNKHNMKAWVDMYLLSLSDKLVTTSQSTFGYVANGLGHLRPWLLYRLVKNGTHFPSCVRDVSMEPCFHNPPKHFCNGKPIENHISSFLYLRECQDVPWGVQIVNNGSI</sequence>
<keyword evidence="10" id="KW-1185">Reference proteome</keyword>
<dbReference type="PANTHER" id="PTHR31889">
    <property type="entry name" value="FUCOSYLTRANSFERASE 2-RELATED"/>
    <property type="match status" value="1"/>
</dbReference>
<evidence type="ECO:0000256" key="4">
    <source>
        <dbReference type="ARBA" id="ARBA00023034"/>
    </source>
</evidence>
<name>A0AAN9KPB5_CLITE</name>
<protein>
    <recommendedName>
        <fullName evidence="7">Fucosyltransferase</fullName>
        <ecNumber evidence="7">2.4.1.-</ecNumber>
    </recommendedName>
</protein>
<dbReference type="GO" id="GO:0042546">
    <property type="term" value="P:cell wall biogenesis"/>
    <property type="evidence" value="ECO:0007669"/>
    <property type="project" value="InterPro"/>
</dbReference>
<keyword evidence="4 7" id="KW-0333">Golgi apparatus</keyword>
<comment type="caution">
    <text evidence="9">The sequence shown here is derived from an EMBL/GenBank/DDBJ whole genome shotgun (WGS) entry which is preliminary data.</text>
</comment>
<feature type="compositionally biased region" description="Low complexity" evidence="8">
    <location>
        <begin position="106"/>
        <end position="115"/>
    </location>
</feature>
<dbReference type="EMBL" id="JAYKXN010000001">
    <property type="protein sequence ID" value="KAK7319494.1"/>
    <property type="molecule type" value="Genomic_DNA"/>
</dbReference>
<dbReference type="FunFam" id="3.40.50.11340:FF:000005">
    <property type="entry name" value="Galactoside 2-alpha-L-fucosyltransferase"/>
    <property type="match status" value="1"/>
</dbReference>
<dbReference type="GO" id="GO:0071555">
    <property type="term" value="P:cell wall organization"/>
    <property type="evidence" value="ECO:0007669"/>
    <property type="project" value="UniProtKB-UniRule"/>
</dbReference>
<evidence type="ECO:0000313" key="10">
    <source>
        <dbReference type="Proteomes" id="UP001359559"/>
    </source>
</evidence>
<evidence type="ECO:0000256" key="3">
    <source>
        <dbReference type="ARBA" id="ARBA00022679"/>
    </source>
</evidence>
<feature type="region of interest" description="Disordered" evidence="8">
    <location>
        <begin position="78"/>
        <end position="117"/>
    </location>
</feature>
<evidence type="ECO:0000256" key="2">
    <source>
        <dbReference type="ARBA" id="ARBA00022676"/>
    </source>
</evidence>
<evidence type="ECO:0000256" key="5">
    <source>
        <dbReference type="ARBA" id="ARBA00023180"/>
    </source>
</evidence>
<dbReference type="GO" id="GO:0009969">
    <property type="term" value="P:xyloglucan biosynthetic process"/>
    <property type="evidence" value="ECO:0007669"/>
    <property type="project" value="TreeGrafter"/>
</dbReference>
<dbReference type="EC" id="2.4.1.-" evidence="7"/>
<evidence type="ECO:0000256" key="1">
    <source>
        <dbReference type="ARBA" id="ARBA00010481"/>
    </source>
</evidence>
<proteinExistence type="inferred from homology"/>
<dbReference type="GO" id="GO:0008107">
    <property type="term" value="F:galactoside 2-alpha-L-fucosyltransferase activity"/>
    <property type="evidence" value="ECO:0007669"/>
    <property type="project" value="InterPro"/>
</dbReference>
<evidence type="ECO:0000256" key="8">
    <source>
        <dbReference type="SAM" id="MobiDB-lite"/>
    </source>
</evidence>
<accession>A0AAN9KPB5</accession>
<comment type="subcellular location">
    <subcellularLocation>
        <location evidence="7">Golgi apparatus</location>
        <location evidence="7">Golgi stack membrane</location>
        <topology evidence="7">Single-pass type II membrane protein</topology>
    </subcellularLocation>
</comment>
<dbReference type="Proteomes" id="UP001359559">
    <property type="component" value="Unassembled WGS sequence"/>
</dbReference>
<dbReference type="Gene3D" id="3.40.50.11350">
    <property type="match status" value="1"/>
</dbReference>
<keyword evidence="2 7" id="KW-0328">Glycosyltransferase</keyword>
<organism evidence="9 10">
    <name type="scientific">Clitoria ternatea</name>
    <name type="common">Butterfly pea</name>
    <dbReference type="NCBI Taxonomy" id="43366"/>
    <lineage>
        <taxon>Eukaryota</taxon>
        <taxon>Viridiplantae</taxon>
        <taxon>Streptophyta</taxon>
        <taxon>Embryophyta</taxon>
        <taxon>Tracheophyta</taxon>
        <taxon>Spermatophyta</taxon>
        <taxon>Magnoliopsida</taxon>
        <taxon>eudicotyledons</taxon>
        <taxon>Gunneridae</taxon>
        <taxon>Pentapetalae</taxon>
        <taxon>rosids</taxon>
        <taxon>fabids</taxon>
        <taxon>Fabales</taxon>
        <taxon>Fabaceae</taxon>
        <taxon>Papilionoideae</taxon>
        <taxon>50 kb inversion clade</taxon>
        <taxon>NPAAA clade</taxon>
        <taxon>indigoferoid/millettioid clade</taxon>
        <taxon>Phaseoleae</taxon>
        <taxon>Clitoria</taxon>
    </lineage>
</organism>
<gene>
    <name evidence="9" type="ORF">RJT34_04215</name>
</gene>
<comment type="function">
    <text evidence="7">May be involved in cell wall biosynthesis.</text>
</comment>
<dbReference type="Pfam" id="PF03254">
    <property type="entry name" value="XG_FTase"/>
    <property type="match status" value="1"/>
</dbReference>
<feature type="compositionally biased region" description="Polar residues" evidence="8">
    <location>
        <begin position="96"/>
        <end position="105"/>
    </location>
</feature>
<dbReference type="GO" id="GO:0032580">
    <property type="term" value="C:Golgi cisterna membrane"/>
    <property type="evidence" value="ECO:0007669"/>
    <property type="project" value="UniProtKB-SubCell"/>
</dbReference>
<comment type="similarity">
    <text evidence="1 7">Belongs to the glycosyltransferase 37 family.</text>
</comment>
<dbReference type="Gene3D" id="3.40.50.11340">
    <property type="match status" value="1"/>
</dbReference>
<evidence type="ECO:0000256" key="7">
    <source>
        <dbReference type="RuleBase" id="RU367004"/>
    </source>
</evidence>
<evidence type="ECO:0000256" key="6">
    <source>
        <dbReference type="ARBA" id="ARBA00023316"/>
    </source>
</evidence>
<feature type="compositionally biased region" description="Basic and acidic residues" evidence="8">
    <location>
        <begin position="84"/>
        <end position="95"/>
    </location>
</feature>
<reference evidence="9 10" key="1">
    <citation type="submission" date="2024-01" db="EMBL/GenBank/DDBJ databases">
        <title>The genomes of 5 underutilized Papilionoideae crops provide insights into root nodulation and disease resistance.</title>
        <authorList>
            <person name="Yuan L."/>
        </authorList>
    </citation>
    <scope>NUCLEOTIDE SEQUENCE [LARGE SCALE GENOMIC DNA]</scope>
    <source>
        <strain evidence="9">LY-2023</strain>
        <tissue evidence="9">Leaf</tissue>
    </source>
</reference>
<dbReference type="AlphaFoldDB" id="A0AAN9KPB5"/>